<proteinExistence type="predicted"/>
<dbReference type="Proteomes" id="UP001595816">
    <property type="component" value="Unassembled WGS sequence"/>
</dbReference>
<comment type="caution">
    <text evidence="1">The sequence shown here is derived from an EMBL/GenBank/DDBJ whole genome shotgun (WGS) entry which is preliminary data.</text>
</comment>
<name>A0ABV8LVN6_9ACTN</name>
<organism evidence="1 2">
    <name type="scientific">Hamadaea flava</name>
    <dbReference type="NCBI Taxonomy" id="1742688"/>
    <lineage>
        <taxon>Bacteria</taxon>
        <taxon>Bacillati</taxon>
        <taxon>Actinomycetota</taxon>
        <taxon>Actinomycetes</taxon>
        <taxon>Micromonosporales</taxon>
        <taxon>Micromonosporaceae</taxon>
        <taxon>Hamadaea</taxon>
    </lineage>
</organism>
<reference evidence="2" key="1">
    <citation type="journal article" date="2019" name="Int. J. Syst. Evol. Microbiol.">
        <title>The Global Catalogue of Microorganisms (GCM) 10K type strain sequencing project: providing services to taxonomists for standard genome sequencing and annotation.</title>
        <authorList>
            <consortium name="The Broad Institute Genomics Platform"/>
            <consortium name="The Broad Institute Genome Sequencing Center for Infectious Disease"/>
            <person name="Wu L."/>
            <person name="Ma J."/>
        </authorList>
    </citation>
    <scope>NUCLEOTIDE SEQUENCE [LARGE SCALE GENOMIC DNA]</scope>
    <source>
        <strain evidence="2">CGMCC 4.7289</strain>
    </source>
</reference>
<evidence type="ECO:0000313" key="1">
    <source>
        <dbReference type="EMBL" id="MFC4134830.1"/>
    </source>
</evidence>
<sequence>MSTAASASVPPLLKRLLDDAAVFPPGNATLPQAVTGHREHRSAWYAALVGVLLLPASGLKEAAAQVRADERIEVGVIGDLPLSQLSTALSGGDPRISVQQVETAVAKRGEDPQPGLRALLSMLAEHDLMGYAEIPLTWGLLGALDTVAEARAAGQPVAAKFRTGGLAAELFPTPMELAAVICACRDRALPFKLTAGLHHAVRHTDPETGFVHHGFLNVLAGACAAAEGAEVADVAAVIGTTQPLTLMEAARTRRHAERPLWVGYGTCSIAEPLEDLIQLGLLGL</sequence>
<dbReference type="RefSeq" id="WP_253758693.1">
    <property type="nucleotide sequence ID" value="NZ_JAMZDZ010000001.1"/>
</dbReference>
<gene>
    <name evidence="1" type="ORF">ACFOZ4_29830</name>
</gene>
<accession>A0ABV8LVN6</accession>
<protein>
    <submittedName>
        <fullName evidence="1">Uncharacterized protein</fullName>
    </submittedName>
</protein>
<evidence type="ECO:0000313" key="2">
    <source>
        <dbReference type="Proteomes" id="UP001595816"/>
    </source>
</evidence>
<dbReference type="EMBL" id="JBHSAY010000016">
    <property type="protein sequence ID" value="MFC4134830.1"/>
    <property type="molecule type" value="Genomic_DNA"/>
</dbReference>
<keyword evidence="2" id="KW-1185">Reference proteome</keyword>